<keyword evidence="4" id="KW-1185">Reference proteome</keyword>
<feature type="compositionally biased region" description="Low complexity" evidence="1">
    <location>
        <begin position="1"/>
        <end position="11"/>
    </location>
</feature>
<reference evidence="3 4" key="1">
    <citation type="submission" date="2016-11" db="EMBL/GenBank/DDBJ databases">
        <authorList>
            <person name="Jaros S."/>
            <person name="Januszkiewicz K."/>
            <person name="Wedrychowicz H."/>
        </authorList>
    </citation>
    <scope>NUCLEOTIDE SEQUENCE [LARGE SCALE GENOMIC DNA]</scope>
    <source>
        <strain evidence="3 4">DSM 19436</strain>
    </source>
</reference>
<organism evidence="3 4">
    <name type="scientific">Kaistia soli DSM 19436</name>
    <dbReference type="NCBI Taxonomy" id="1122133"/>
    <lineage>
        <taxon>Bacteria</taxon>
        <taxon>Pseudomonadati</taxon>
        <taxon>Pseudomonadota</taxon>
        <taxon>Alphaproteobacteria</taxon>
        <taxon>Hyphomicrobiales</taxon>
        <taxon>Kaistiaceae</taxon>
        <taxon>Kaistia</taxon>
    </lineage>
</organism>
<feature type="region of interest" description="Disordered" evidence="1">
    <location>
        <begin position="1"/>
        <end position="34"/>
    </location>
</feature>
<dbReference type="InterPro" id="IPR009683">
    <property type="entry name" value="Extensin-like_C"/>
</dbReference>
<sequence>MLATPPAAEPAAPLPEEKPETTEKGPPRQQPSAAELAACRNGLASLAITAEAEPPLFEGECGAPDPYKVTGFQSDAVTLVPAATIDCGAATALTHWVAEDVQSAAKAAFGAPVTKIAVAGSYTCRGRNNVPGARLSEHAFMNAIDISGFTVAGRMITVTETEGQSAADAAFITTVRKAACARFTTVLGPGSDPEHATHLHLDVLKRGRNGDYRICE</sequence>
<proteinExistence type="predicted"/>
<protein>
    <submittedName>
        <fullName evidence="3">Uncharacterized conserved protein</fullName>
    </submittedName>
</protein>
<accession>A0A1M5C8W4</accession>
<evidence type="ECO:0000313" key="4">
    <source>
        <dbReference type="Proteomes" id="UP000184485"/>
    </source>
</evidence>
<dbReference type="EMBL" id="FQUP01000002">
    <property type="protein sequence ID" value="SHF51161.1"/>
    <property type="molecule type" value="Genomic_DNA"/>
</dbReference>
<feature type="domain" description="Extensin-like C-terminal" evidence="2">
    <location>
        <begin position="38"/>
        <end position="215"/>
    </location>
</feature>
<name>A0A1M5C8W4_9HYPH</name>
<evidence type="ECO:0000256" key="1">
    <source>
        <dbReference type="SAM" id="MobiDB-lite"/>
    </source>
</evidence>
<dbReference type="AlphaFoldDB" id="A0A1M5C8W4"/>
<dbReference type="STRING" id="1122133.SAMN02745157_2260"/>
<gene>
    <name evidence="3" type="ORF">SAMN02745157_2260</name>
</gene>
<dbReference type="Pfam" id="PF06904">
    <property type="entry name" value="Extensin-like_C"/>
    <property type="match status" value="1"/>
</dbReference>
<evidence type="ECO:0000313" key="3">
    <source>
        <dbReference type="EMBL" id="SHF51161.1"/>
    </source>
</evidence>
<evidence type="ECO:0000259" key="2">
    <source>
        <dbReference type="Pfam" id="PF06904"/>
    </source>
</evidence>
<dbReference type="Proteomes" id="UP000184485">
    <property type="component" value="Unassembled WGS sequence"/>
</dbReference>
<feature type="compositionally biased region" description="Basic and acidic residues" evidence="1">
    <location>
        <begin position="15"/>
        <end position="26"/>
    </location>
</feature>